<evidence type="ECO:0000313" key="2">
    <source>
        <dbReference type="Proteomes" id="UP001432251"/>
    </source>
</evidence>
<keyword evidence="2" id="KW-1185">Reference proteome</keyword>
<proteinExistence type="predicted"/>
<dbReference type="EMBL" id="CP146022">
    <property type="protein sequence ID" value="WWQ67161.1"/>
    <property type="molecule type" value="Genomic_DNA"/>
</dbReference>
<evidence type="ECO:0000313" key="1">
    <source>
        <dbReference type="EMBL" id="WWQ67161.1"/>
    </source>
</evidence>
<reference evidence="1" key="1">
    <citation type="journal article" date="2025" name="Int. J. Syst. Evol. Microbiol.">
        <title>Streptomyces citrinus sp. nov., with yellow diffusible pigment.</title>
        <authorList>
            <person name="He Y."/>
            <person name="Yang E."/>
            <person name="Xu J."/>
            <person name="Sun Y."/>
            <person name="Sun L."/>
        </authorList>
    </citation>
    <scope>NUCLEOTIDE SEQUENCE</scope>
    <source>
        <strain evidence="1">Q6</strain>
    </source>
</reference>
<organism evidence="1 2">
    <name type="scientific">Streptomyces citrinus</name>
    <dbReference type="NCBI Taxonomy" id="3118173"/>
    <lineage>
        <taxon>Bacteria</taxon>
        <taxon>Bacillati</taxon>
        <taxon>Actinomycetota</taxon>
        <taxon>Actinomycetes</taxon>
        <taxon>Kitasatosporales</taxon>
        <taxon>Streptomycetaceae</taxon>
        <taxon>Streptomyces</taxon>
    </lineage>
</organism>
<dbReference type="Proteomes" id="UP001432251">
    <property type="component" value="Chromosome"/>
</dbReference>
<protein>
    <submittedName>
        <fullName evidence="1">LysR family transcriptional regulator</fullName>
    </submittedName>
</protein>
<gene>
    <name evidence="1" type="ORF">V2W30_30110</name>
</gene>
<name>A0ACD5AIU7_9ACTN</name>
<sequence>MERQEWEALLTLAEELHFGRTADRLGVSVGRVSQIIRKLERRVGVQLFERTSRRVVPTMVGQQLCDDLLPVRRQMDAALARAVAAGRGVTGELRVGYSSPMAANLILRSLEPFKAAYPDCELLIQEIQLSSPFSSLRSGGVHVQITELPLQEADLVAGPTLITCERALMVPSEHPFARCASVSLEDLALVTLLTIGGSVPQYWSDHHFPRHTPSGRPIHHGHQATSWQEIPLLVGAGQGVSLANRDAEPYHRLPGVVWVPVRERMPCDYAPIWLKQAQSGRVRAFLEVVGAVAGTKTGTAQP</sequence>
<accession>A0ACD5AIU7</accession>